<evidence type="ECO:0000313" key="3">
    <source>
        <dbReference type="Proteomes" id="UP000230742"/>
    </source>
</evidence>
<dbReference type="EMBL" id="CP024728">
    <property type="protein sequence ID" value="ATV31904.1"/>
    <property type="molecule type" value="Genomic_DNA"/>
</dbReference>
<dbReference type="Proteomes" id="UP000230742">
    <property type="component" value="Chromosome 2"/>
</dbReference>
<dbReference type="AlphaFoldDB" id="A0A2D3LMT8"/>
<dbReference type="PANTHER" id="PTHR33840">
    <property type="match status" value="1"/>
</dbReference>
<evidence type="ECO:0000259" key="1">
    <source>
        <dbReference type="Pfam" id="PF09994"/>
    </source>
</evidence>
<sequence>MSKVQIRPKGKSRAIRSNVINIRLGVFFDGTGNNKLNIRDFQNNKAPWYSWSTVKMKLSASYKSGFSNIAILSDYYNSKPRAGEYYNFVYIEGIATAPRKKNTDSGGSDSLLAAASGMGRYGVNGKVQRGCELVTSKICDIIKGKGNTIIGNLKLDVFGFSRGAAAARRFISCIEKPYGDTMEGFGKLVIRYNVCLRNQLKKSGVKVNKITPCFLGLFDTVSSYGLNFENDVKELTLGVSHPEKVVQLVAGDEYRKNFALTRINSANKAGEEIILPGAHSDIGGGYCSSEKEDVKLAVHRGIVYRGYKTLNQLLEEGWLLKGNEVTRTVSNKYSYIPLHIMYGYKKEVFSSRLLNRYMILPALRPIMNRLSSVRTKPLYRFSKPPSVAITPLFSKGSKDYVLVKSIRHSYLHLSAKGGIADSPAKNNRRIIIDDNEKKS</sequence>
<dbReference type="Pfam" id="PF09994">
    <property type="entry name" value="T6SS_Tle1-like_cat"/>
    <property type="match status" value="1"/>
</dbReference>
<proteinExistence type="predicted"/>
<dbReference type="PANTHER" id="PTHR33840:SF1">
    <property type="entry name" value="TLE1 PHOSPHOLIPASE DOMAIN-CONTAINING PROTEIN"/>
    <property type="match status" value="1"/>
</dbReference>
<gene>
    <name evidence="2" type="ORF">CTM46_10320</name>
</gene>
<name>A0A2D3LMT8_PREIN</name>
<reference evidence="2 3" key="1">
    <citation type="submission" date="2017-11" db="EMBL/GenBank/DDBJ databases">
        <title>Genome sequencing of Prevotella intermedia KCOM 1949.</title>
        <authorList>
            <person name="Kook J.-K."/>
            <person name="Park S.-N."/>
            <person name="Lim Y.K."/>
        </authorList>
    </citation>
    <scope>NUCLEOTIDE SEQUENCE [LARGE SCALE GENOMIC DNA]</scope>
    <source>
        <strain evidence="2 3">KCOM 1949</strain>
    </source>
</reference>
<evidence type="ECO:0000313" key="2">
    <source>
        <dbReference type="EMBL" id="ATV31904.1"/>
    </source>
</evidence>
<dbReference type="InterPro" id="IPR018712">
    <property type="entry name" value="Tle1-like_cat"/>
</dbReference>
<feature type="domain" description="T6SS Phospholipase effector Tle1-like catalytic" evidence="1">
    <location>
        <begin position="202"/>
        <end position="292"/>
    </location>
</feature>
<organism evidence="2 3">
    <name type="scientific">Prevotella intermedia</name>
    <dbReference type="NCBI Taxonomy" id="28131"/>
    <lineage>
        <taxon>Bacteria</taxon>
        <taxon>Pseudomonadati</taxon>
        <taxon>Bacteroidota</taxon>
        <taxon>Bacteroidia</taxon>
        <taxon>Bacteroidales</taxon>
        <taxon>Prevotellaceae</taxon>
        <taxon>Prevotella</taxon>
    </lineage>
</organism>
<dbReference type="RefSeq" id="WP_100014787.1">
    <property type="nucleotide sequence ID" value="NZ_CP024728.1"/>
</dbReference>
<protein>
    <recommendedName>
        <fullName evidence="1">T6SS Phospholipase effector Tle1-like catalytic domain-containing protein</fullName>
    </recommendedName>
</protein>
<accession>A0A2D3LMT8</accession>